<comment type="caution">
    <text evidence="1">The sequence shown here is derived from an EMBL/GenBank/DDBJ whole genome shotgun (WGS) entry which is preliminary data.</text>
</comment>
<evidence type="ECO:0000313" key="1">
    <source>
        <dbReference type="EMBL" id="KAF7526597.1"/>
    </source>
</evidence>
<dbReference type="Proteomes" id="UP000701341">
    <property type="component" value="Unassembled WGS sequence"/>
</dbReference>
<protein>
    <submittedName>
        <fullName evidence="1">Uncharacterized protein</fullName>
    </submittedName>
</protein>
<sequence>MVVCMLFTMGSVEEAQKSSFPIIEICRQATGSVKAATAMVSGLAVGQPGEHRVCIKVDVGVGSRRSPAPVV</sequence>
<gene>
    <name evidence="1" type="ORF">PCG10_003988</name>
</gene>
<dbReference type="AlphaFoldDB" id="A0A9P5L1N3"/>
<name>A0A9P5L1N3_PENCR</name>
<evidence type="ECO:0000313" key="2">
    <source>
        <dbReference type="Proteomes" id="UP000701341"/>
    </source>
</evidence>
<reference evidence="1" key="1">
    <citation type="submission" date="2020-02" db="EMBL/GenBank/DDBJ databases">
        <authorList>
            <person name="Lichtner F.J."/>
        </authorList>
    </citation>
    <scope>NUCLEOTIDE SEQUENCE</scope>
    <source>
        <strain evidence="1">G10</strain>
    </source>
</reference>
<proteinExistence type="predicted"/>
<accession>A0A9P5L1N3</accession>
<dbReference type="EMBL" id="JAAOZQ010000021">
    <property type="protein sequence ID" value="KAF7526597.1"/>
    <property type="molecule type" value="Genomic_DNA"/>
</dbReference>
<organism evidence="1 2">
    <name type="scientific">Penicillium crustosum</name>
    <name type="common">Blue mold fungus</name>
    <dbReference type="NCBI Taxonomy" id="36656"/>
    <lineage>
        <taxon>Eukaryota</taxon>
        <taxon>Fungi</taxon>
        <taxon>Dikarya</taxon>
        <taxon>Ascomycota</taxon>
        <taxon>Pezizomycotina</taxon>
        <taxon>Eurotiomycetes</taxon>
        <taxon>Eurotiomycetidae</taxon>
        <taxon>Eurotiales</taxon>
        <taxon>Aspergillaceae</taxon>
        <taxon>Penicillium</taxon>
    </lineage>
</organism>
<keyword evidence="2" id="KW-1185">Reference proteome</keyword>